<accession>A0ABR2YQ11</accession>
<organism evidence="6 7">
    <name type="scientific">Coccomyxa subellipsoidea</name>
    <dbReference type="NCBI Taxonomy" id="248742"/>
    <lineage>
        <taxon>Eukaryota</taxon>
        <taxon>Viridiplantae</taxon>
        <taxon>Chlorophyta</taxon>
        <taxon>core chlorophytes</taxon>
        <taxon>Trebouxiophyceae</taxon>
        <taxon>Trebouxiophyceae incertae sedis</taxon>
        <taxon>Coccomyxaceae</taxon>
        <taxon>Coccomyxa</taxon>
    </lineage>
</organism>
<dbReference type="InterPro" id="IPR037147">
    <property type="entry name" value="Ribosomal_bL28_sf"/>
</dbReference>
<keyword evidence="2" id="KW-0689">Ribosomal protein</keyword>
<sequence>MTAPVALKPGLSVHGSCKASFRGLTSAFQNLRVSSAVDRRQRLCVEASRTCQLTGKKANNGYVVTFSHKRNKKLQGANLQYKRLFWPEEKRWVRMRISTKAMKTVEKRGLAVMAKEAGIDLYSLPYVDARPERQEWLAQQPKYPPMAKDHIGKSRRMKNPEKLAASKKKPLVARYIIGNRVILTRDPTHVTSSFPSDATAQKQPICGTWQADYTALQQRILDGQEAPRYAVAVSTHQGFADQLLGVVTMFYFALLTGRAFQITTGGLAHKLPLEMVYAQPNINWTATHDYVQFLRHHKGEDSTPPPLSYVYHYLIMAPIDDKLPDWAYWLKARNATELAQREEVVMVLINRGSSQHLFRNPYIEGRLAELGLREDTAFGCALDFLFDLQPEVRQLVAQELAVLSHSSSLVARRMADCGGEAEGEGRQAEEDATGVDQAGGALTIGIQVRAGDEALEGGAVDWEALDKMGFFTCAQQIEDAHRAPGQQVVWYLLSDSLSVRQAARERYGDKLMTQVAARVQHTANHDGQQPRPGQEALSLEGMRTAIGEHWAFGMTDFQVITKMSGFGRTAAFRSLRARFSIYTVDTDTPVDCSPGKHTSLTESSATWSGIR</sequence>
<evidence type="ECO:0000313" key="6">
    <source>
        <dbReference type="EMBL" id="KAK9908700.1"/>
    </source>
</evidence>
<dbReference type="NCBIfam" id="TIGR00009">
    <property type="entry name" value="L28"/>
    <property type="match status" value="1"/>
</dbReference>
<keyword evidence="3" id="KW-0687">Ribonucleoprotein</keyword>
<evidence type="ECO:0000256" key="5">
    <source>
        <dbReference type="SAM" id="MobiDB-lite"/>
    </source>
</evidence>
<evidence type="ECO:0000256" key="4">
    <source>
        <dbReference type="ARBA" id="ARBA00035265"/>
    </source>
</evidence>
<feature type="compositionally biased region" description="Polar residues" evidence="5">
    <location>
        <begin position="596"/>
        <end position="611"/>
    </location>
</feature>
<name>A0ABR2YQ11_9CHLO</name>
<dbReference type="Pfam" id="PF00830">
    <property type="entry name" value="Ribosomal_L28"/>
    <property type="match status" value="1"/>
</dbReference>
<dbReference type="InterPro" id="IPR001383">
    <property type="entry name" value="Ribosomal_bL28_bact-type"/>
</dbReference>
<evidence type="ECO:0000313" key="7">
    <source>
        <dbReference type="Proteomes" id="UP001491310"/>
    </source>
</evidence>
<proteinExistence type="inferred from homology"/>
<feature type="region of interest" description="Disordered" evidence="5">
    <location>
        <begin position="144"/>
        <end position="163"/>
    </location>
</feature>
<gene>
    <name evidence="6" type="ORF">WJX75_001663</name>
</gene>
<dbReference type="SUPFAM" id="SSF143800">
    <property type="entry name" value="L28p-like"/>
    <property type="match status" value="1"/>
</dbReference>
<comment type="similarity">
    <text evidence="1">Belongs to the bacterial ribosomal protein bL28 family.</text>
</comment>
<dbReference type="Gene3D" id="3.40.50.11350">
    <property type="match status" value="1"/>
</dbReference>
<dbReference type="PANTHER" id="PTHR13528:SF2">
    <property type="entry name" value="LARGE RIBOSOMAL SUBUNIT PROTEIN BL28M"/>
    <property type="match status" value="1"/>
</dbReference>
<dbReference type="Gene3D" id="2.30.170.40">
    <property type="entry name" value="Ribosomal protein L28/L24"/>
    <property type="match status" value="1"/>
</dbReference>
<dbReference type="InterPro" id="IPR034704">
    <property type="entry name" value="Ribosomal_bL28/bL31-like_sf"/>
</dbReference>
<feature type="region of interest" description="Disordered" evidence="5">
    <location>
        <begin position="592"/>
        <end position="611"/>
    </location>
</feature>
<dbReference type="Proteomes" id="UP001491310">
    <property type="component" value="Unassembled WGS sequence"/>
</dbReference>
<dbReference type="EMBL" id="JALJOT010000007">
    <property type="protein sequence ID" value="KAK9908700.1"/>
    <property type="molecule type" value="Genomic_DNA"/>
</dbReference>
<keyword evidence="7" id="KW-1185">Reference proteome</keyword>
<protein>
    <recommendedName>
        <fullName evidence="4">Large ribosomal subunit protein bL28c</fullName>
    </recommendedName>
</protein>
<dbReference type="InterPro" id="IPR026569">
    <property type="entry name" value="Ribosomal_bL28"/>
</dbReference>
<evidence type="ECO:0000256" key="1">
    <source>
        <dbReference type="ARBA" id="ARBA00008760"/>
    </source>
</evidence>
<dbReference type="PANTHER" id="PTHR13528">
    <property type="entry name" value="39S RIBOSOMAL PROTEIN L28, MITOCHONDRIAL"/>
    <property type="match status" value="1"/>
</dbReference>
<evidence type="ECO:0000256" key="3">
    <source>
        <dbReference type="ARBA" id="ARBA00023274"/>
    </source>
</evidence>
<evidence type="ECO:0000256" key="2">
    <source>
        <dbReference type="ARBA" id="ARBA00022980"/>
    </source>
</evidence>
<dbReference type="HAMAP" id="MF_00373">
    <property type="entry name" value="Ribosomal_bL28"/>
    <property type="match status" value="1"/>
</dbReference>
<reference evidence="6 7" key="1">
    <citation type="journal article" date="2024" name="Nat. Commun.">
        <title>Phylogenomics reveals the evolutionary origins of lichenization in chlorophyte algae.</title>
        <authorList>
            <person name="Puginier C."/>
            <person name="Libourel C."/>
            <person name="Otte J."/>
            <person name="Skaloud P."/>
            <person name="Haon M."/>
            <person name="Grisel S."/>
            <person name="Petersen M."/>
            <person name="Berrin J.G."/>
            <person name="Delaux P.M."/>
            <person name="Dal Grande F."/>
            <person name="Keller J."/>
        </authorList>
    </citation>
    <scope>NUCLEOTIDE SEQUENCE [LARGE SCALE GENOMIC DNA]</scope>
    <source>
        <strain evidence="6 7">SAG 216-7</strain>
    </source>
</reference>
<comment type="caution">
    <text evidence="6">The sequence shown here is derived from an EMBL/GenBank/DDBJ whole genome shotgun (WGS) entry which is preliminary data.</text>
</comment>